<evidence type="ECO:0000313" key="2">
    <source>
        <dbReference type="Proteomes" id="UP000257109"/>
    </source>
</evidence>
<dbReference type="EMBL" id="QJKJ01017741">
    <property type="protein sequence ID" value="RDX58190.1"/>
    <property type="molecule type" value="Genomic_DNA"/>
</dbReference>
<organism evidence="1 2">
    <name type="scientific">Mucuna pruriens</name>
    <name type="common">Velvet bean</name>
    <name type="synonym">Dolichos pruriens</name>
    <dbReference type="NCBI Taxonomy" id="157652"/>
    <lineage>
        <taxon>Eukaryota</taxon>
        <taxon>Viridiplantae</taxon>
        <taxon>Streptophyta</taxon>
        <taxon>Embryophyta</taxon>
        <taxon>Tracheophyta</taxon>
        <taxon>Spermatophyta</taxon>
        <taxon>Magnoliopsida</taxon>
        <taxon>eudicotyledons</taxon>
        <taxon>Gunneridae</taxon>
        <taxon>Pentapetalae</taxon>
        <taxon>rosids</taxon>
        <taxon>fabids</taxon>
        <taxon>Fabales</taxon>
        <taxon>Fabaceae</taxon>
        <taxon>Papilionoideae</taxon>
        <taxon>50 kb inversion clade</taxon>
        <taxon>NPAAA clade</taxon>
        <taxon>indigoferoid/millettioid clade</taxon>
        <taxon>Phaseoleae</taxon>
        <taxon>Mucuna</taxon>
    </lineage>
</organism>
<feature type="non-terminal residue" evidence="1">
    <location>
        <position position="1"/>
    </location>
</feature>
<evidence type="ECO:0000313" key="1">
    <source>
        <dbReference type="EMBL" id="RDX58190.1"/>
    </source>
</evidence>
<dbReference type="AlphaFoldDB" id="A0A371E080"/>
<proteinExistence type="predicted"/>
<gene>
    <name evidence="1" type="ORF">CR513_62510</name>
</gene>
<feature type="non-terminal residue" evidence="1">
    <location>
        <position position="100"/>
    </location>
</feature>
<keyword evidence="2" id="KW-1185">Reference proteome</keyword>
<sequence>MTMEGKALTWFRWWEENSYTIPSNCCWGTMRDYMEKFEMSLSKVSECCYHMGVFLNGLEDEKSSTKSSIVPKKRLWTDFGKRIELMVDSCITNWLNTNDQ</sequence>
<reference evidence="1" key="1">
    <citation type="submission" date="2018-05" db="EMBL/GenBank/DDBJ databases">
        <title>Draft genome of Mucuna pruriens seed.</title>
        <authorList>
            <person name="Nnadi N.E."/>
            <person name="Vos R."/>
            <person name="Hasami M.H."/>
            <person name="Devisetty U.K."/>
            <person name="Aguiy J.C."/>
        </authorList>
    </citation>
    <scope>NUCLEOTIDE SEQUENCE [LARGE SCALE GENOMIC DNA]</scope>
    <source>
        <strain evidence="1">JCA_2017</strain>
    </source>
</reference>
<dbReference type="Proteomes" id="UP000257109">
    <property type="component" value="Unassembled WGS sequence"/>
</dbReference>
<accession>A0A371E080</accession>
<name>A0A371E080_MUCPR</name>
<protein>
    <submittedName>
        <fullName evidence="1">Uncharacterized protein</fullName>
    </submittedName>
</protein>
<comment type="caution">
    <text evidence="1">The sequence shown here is derived from an EMBL/GenBank/DDBJ whole genome shotgun (WGS) entry which is preliminary data.</text>
</comment>